<evidence type="ECO:0000313" key="2">
    <source>
        <dbReference type="Proteomes" id="UP000828390"/>
    </source>
</evidence>
<dbReference type="EMBL" id="JAIWYP010000006">
    <property type="protein sequence ID" value="KAH3811849.1"/>
    <property type="molecule type" value="Genomic_DNA"/>
</dbReference>
<accession>A0A9D4JIV8</accession>
<organism evidence="1 2">
    <name type="scientific">Dreissena polymorpha</name>
    <name type="common">Zebra mussel</name>
    <name type="synonym">Mytilus polymorpha</name>
    <dbReference type="NCBI Taxonomy" id="45954"/>
    <lineage>
        <taxon>Eukaryota</taxon>
        <taxon>Metazoa</taxon>
        <taxon>Spiralia</taxon>
        <taxon>Lophotrochozoa</taxon>
        <taxon>Mollusca</taxon>
        <taxon>Bivalvia</taxon>
        <taxon>Autobranchia</taxon>
        <taxon>Heteroconchia</taxon>
        <taxon>Euheterodonta</taxon>
        <taxon>Imparidentia</taxon>
        <taxon>Neoheterodontei</taxon>
        <taxon>Myida</taxon>
        <taxon>Dreissenoidea</taxon>
        <taxon>Dreissenidae</taxon>
        <taxon>Dreissena</taxon>
    </lineage>
</organism>
<keyword evidence="2" id="KW-1185">Reference proteome</keyword>
<proteinExistence type="predicted"/>
<evidence type="ECO:0000313" key="1">
    <source>
        <dbReference type="EMBL" id="KAH3811849.1"/>
    </source>
</evidence>
<comment type="caution">
    <text evidence="1">The sequence shown here is derived from an EMBL/GenBank/DDBJ whole genome shotgun (WGS) entry which is preliminary data.</text>
</comment>
<reference evidence="1" key="1">
    <citation type="journal article" date="2019" name="bioRxiv">
        <title>The Genome of the Zebra Mussel, Dreissena polymorpha: A Resource for Invasive Species Research.</title>
        <authorList>
            <person name="McCartney M.A."/>
            <person name="Auch B."/>
            <person name="Kono T."/>
            <person name="Mallez S."/>
            <person name="Zhang Y."/>
            <person name="Obille A."/>
            <person name="Becker A."/>
            <person name="Abrahante J.E."/>
            <person name="Garbe J."/>
            <person name="Badalamenti J.P."/>
            <person name="Herman A."/>
            <person name="Mangelson H."/>
            <person name="Liachko I."/>
            <person name="Sullivan S."/>
            <person name="Sone E.D."/>
            <person name="Koren S."/>
            <person name="Silverstein K.A.T."/>
            <person name="Beckman K.B."/>
            <person name="Gohl D.M."/>
        </authorList>
    </citation>
    <scope>NUCLEOTIDE SEQUENCE</scope>
    <source>
        <strain evidence="1">Duluth1</strain>
        <tissue evidence="1">Whole animal</tissue>
    </source>
</reference>
<reference evidence="1" key="2">
    <citation type="submission" date="2020-11" db="EMBL/GenBank/DDBJ databases">
        <authorList>
            <person name="McCartney M.A."/>
            <person name="Auch B."/>
            <person name="Kono T."/>
            <person name="Mallez S."/>
            <person name="Becker A."/>
            <person name="Gohl D.M."/>
            <person name="Silverstein K.A.T."/>
            <person name="Koren S."/>
            <person name="Bechman K.B."/>
            <person name="Herman A."/>
            <person name="Abrahante J.E."/>
            <person name="Garbe J."/>
        </authorList>
    </citation>
    <scope>NUCLEOTIDE SEQUENCE</scope>
    <source>
        <strain evidence="1">Duluth1</strain>
        <tissue evidence="1">Whole animal</tissue>
    </source>
</reference>
<gene>
    <name evidence="1" type="ORF">DPMN_140265</name>
</gene>
<sequence length="75" mass="8139">MEIGLDNDDVVCVVAEDELFTVKVFSWFFKLVSPNFGSHLNENGASFASIGMKAGLDNDDVVLEVTADELSNVNV</sequence>
<name>A0A9D4JIV8_DREPO</name>
<dbReference type="Proteomes" id="UP000828390">
    <property type="component" value="Unassembled WGS sequence"/>
</dbReference>
<protein>
    <submittedName>
        <fullName evidence="1">Uncharacterized protein</fullName>
    </submittedName>
</protein>
<dbReference type="AlphaFoldDB" id="A0A9D4JIV8"/>